<dbReference type="PROSITE" id="PS50943">
    <property type="entry name" value="HTH_CROC1"/>
    <property type="match status" value="1"/>
</dbReference>
<dbReference type="EMBL" id="JBFARM010000006">
    <property type="protein sequence ID" value="MEV4287952.1"/>
    <property type="molecule type" value="Genomic_DNA"/>
</dbReference>
<evidence type="ECO:0000313" key="4">
    <source>
        <dbReference type="Proteomes" id="UP001552427"/>
    </source>
</evidence>
<dbReference type="InterPro" id="IPR001387">
    <property type="entry name" value="Cro/C1-type_HTH"/>
</dbReference>
<evidence type="ECO:0000313" key="3">
    <source>
        <dbReference type="EMBL" id="MEV4287952.1"/>
    </source>
</evidence>
<evidence type="ECO:0000256" key="1">
    <source>
        <dbReference type="SAM" id="MobiDB-lite"/>
    </source>
</evidence>
<proteinExistence type="predicted"/>
<comment type="caution">
    <text evidence="3">The sequence shown here is derived from an EMBL/GenBank/DDBJ whole genome shotgun (WGS) entry which is preliminary data.</text>
</comment>
<reference evidence="3 4" key="1">
    <citation type="submission" date="2024-06" db="EMBL/GenBank/DDBJ databases">
        <title>The Natural Products Discovery Center: Release of the First 8490 Sequenced Strains for Exploring Actinobacteria Biosynthetic Diversity.</title>
        <authorList>
            <person name="Kalkreuter E."/>
            <person name="Kautsar S.A."/>
            <person name="Yang D."/>
            <person name="Bader C.D."/>
            <person name="Teijaro C.N."/>
            <person name="Fluegel L."/>
            <person name="Davis C.M."/>
            <person name="Simpson J.R."/>
            <person name="Lauterbach L."/>
            <person name="Steele A.D."/>
            <person name="Gui C."/>
            <person name="Meng S."/>
            <person name="Li G."/>
            <person name="Viehrig K."/>
            <person name="Ye F."/>
            <person name="Su P."/>
            <person name="Kiefer A.F."/>
            <person name="Nichols A."/>
            <person name="Cepeda A.J."/>
            <person name="Yan W."/>
            <person name="Fan B."/>
            <person name="Jiang Y."/>
            <person name="Adhikari A."/>
            <person name="Zheng C.-J."/>
            <person name="Schuster L."/>
            <person name="Cowan T.M."/>
            <person name="Smanski M.J."/>
            <person name="Chevrette M.G."/>
            <person name="De Carvalho L.P.S."/>
            <person name="Shen B."/>
        </authorList>
    </citation>
    <scope>NUCLEOTIDE SEQUENCE [LARGE SCALE GENOMIC DNA]</scope>
    <source>
        <strain evidence="3 4">NPDC049574</strain>
    </source>
</reference>
<accession>A0ABV3H627</accession>
<dbReference type="RefSeq" id="WP_364452170.1">
    <property type="nucleotide sequence ID" value="NZ_JBFARM010000006.1"/>
</dbReference>
<name>A0ABV3H627_9ACTN</name>
<feature type="region of interest" description="Disordered" evidence="1">
    <location>
        <begin position="77"/>
        <end position="139"/>
    </location>
</feature>
<organism evidence="3 4">
    <name type="scientific">Nonomuraea bangladeshensis</name>
    <dbReference type="NCBI Taxonomy" id="404385"/>
    <lineage>
        <taxon>Bacteria</taxon>
        <taxon>Bacillati</taxon>
        <taxon>Actinomycetota</taxon>
        <taxon>Actinomycetes</taxon>
        <taxon>Streptosporangiales</taxon>
        <taxon>Streptosporangiaceae</taxon>
        <taxon>Nonomuraea</taxon>
    </lineage>
</organism>
<dbReference type="SUPFAM" id="SSF47413">
    <property type="entry name" value="lambda repressor-like DNA-binding domains"/>
    <property type="match status" value="1"/>
</dbReference>
<dbReference type="InterPro" id="IPR010982">
    <property type="entry name" value="Lambda_DNA-bd_dom_sf"/>
</dbReference>
<gene>
    <name evidence="3" type="ORF">AB0K40_20775</name>
</gene>
<keyword evidence="4" id="KW-1185">Reference proteome</keyword>
<dbReference type="SMART" id="SM00530">
    <property type="entry name" value="HTH_XRE"/>
    <property type="match status" value="1"/>
</dbReference>
<dbReference type="Proteomes" id="UP001552427">
    <property type="component" value="Unassembled WGS sequence"/>
</dbReference>
<feature type="domain" description="HTH cro/C1-type" evidence="2">
    <location>
        <begin position="13"/>
        <end position="68"/>
    </location>
</feature>
<protein>
    <submittedName>
        <fullName evidence="3">Helix-turn-helix transcriptional regulator</fullName>
    </submittedName>
</protein>
<dbReference type="Gene3D" id="1.10.260.40">
    <property type="entry name" value="lambda repressor-like DNA-binding domains"/>
    <property type="match status" value="1"/>
</dbReference>
<evidence type="ECO:0000259" key="2">
    <source>
        <dbReference type="PROSITE" id="PS50943"/>
    </source>
</evidence>
<feature type="compositionally biased region" description="Pro residues" evidence="1">
    <location>
        <begin position="103"/>
        <end position="137"/>
    </location>
</feature>
<feature type="region of interest" description="Disordered" evidence="1">
    <location>
        <begin position="168"/>
        <end position="190"/>
    </location>
</feature>
<sequence length="190" mass="20253">MGGNDEHTLGTLLRRWRERALLTQEQLAEKAGLSVRTIRRLERGDPHRPRTASLRLLSEALDLNTAEHTLLTATHTVQSPTAARERPPFGPPDFYSPPGACGPRPPTIPPFATPPHATPPHATPPHAGPPHAGPPPATLSLATLPLAALPLAVRDAAARLRSVWDAGHVRDGGHRRCPGPFSRSPGNAAP</sequence>
<dbReference type="CDD" id="cd00093">
    <property type="entry name" value="HTH_XRE"/>
    <property type="match status" value="1"/>
</dbReference>
<dbReference type="Pfam" id="PF01381">
    <property type="entry name" value="HTH_3"/>
    <property type="match status" value="1"/>
</dbReference>